<feature type="transmembrane region" description="Helical" evidence="7">
    <location>
        <begin position="483"/>
        <end position="505"/>
    </location>
</feature>
<evidence type="ECO:0008006" key="15">
    <source>
        <dbReference type="Google" id="ProtNLM"/>
    </source>
</evidence>
<reference evidence="14" key="1">
    <citation type="journal article" date="2019" name="Int. J. Syst. Evol. Microbiol.">
        <title>The Global Catalogue of Microorganisms (GCM) 10K type strain sequencing project: providing services to taxonomists for standard genome sequencing and annotation.</title>
        <authorList>
            <consortium name="The Broad Institute Genomics Platform"/>
            <consortium name="The Broad Institute Genome Sequencing Center for Infectious Disease"/>
            <person name="Wu L."/>
            <person name="Ma J."/>
        </authorList>
    </citation>
    <scope>NUCLEOTIDE SEQUENCE [LARGE SCALE GENOMIC DNA]</scope>
    <source>
        <strain evidence="14">NBRC 112502</strain>
    </source>
</reference>
<keyword evidence="5 7" id="KW-1133">Transmembrane helix</keyword>
<evidence type="ECO:0000259" key="11">
    <source>
        <dbReference type="Pfam" id="PF21088"/>
    </source>
</evidence>
<dbReference type="EMBL" id="BSOS01000005">
    <property type="protein sequence ID" value="GLR65636.1"/>
    <property type="molecule type" value="Genomic_DNA"/>
</dbReference>
<dbReference type="InterPro" id="IPR045276">
    <property type="entry name" value="YbiO_bact"/>
</dbReference>
<dbReference type="Pfam" id="PF21088">
    <property type="entry name" value="MS_channel_1st"/>
    <property type="match status" value="1"/>
</dbReference>
<comment type="subcellular location">
    <subcellularLocation>
        <location evidence="1">Cell membrane</location>
        <topology evidence="1">Multi-pass membrane protein</topology>
    </subcellularLocation>
</comment>
<dbReference type="InterPro" id="IPR011066">
    <property type="entry name" value="MscS_channel_C_sf"/>
</dbReference>
<dbReference type="Pfam" id="PF25392">
    <property type="entry name" value="MS_channel_TM1"/>
    <property type="match status" value="1"/>
</dbReference>
<dbReference type="InterPro" id="IPR049142">
    <property type="entry name" value="MS_channel_1st"/>
</dbReference>
<keyword evidence="6 7" id="KW-0472">Membrane</keyword>
<evidence type="ECO:0000256" key="7">
    <source>
        <dbReference type="SAM" id="Phobius"/>
    </source>
</evidence>
<dbReference type="RefSeq" id="WP_284256139.1">
    <property type="nucleotide sequence ID" value="NZ_BSOS01000005.1"/>
</dbReference>
<comment type="caution">
    <text evidence="13">The sequence shown here is derived from an EMBL/GenBank/DDBJ whole genome shotgun (WGS) entry which is preliminary data.</text>
</comment>
<dbReference type="InterPro" id="IPR023408">
    <property type="entry name" value="MscS_beta-dom_sf"/>
</dbReference>
<feature type="signal peptide" evidence="8">
    <location>
        <begin position="1"/>
        <end position="23"/>
    </location>
</feature>
<feature type="transmembrane region" description="Helical" evidence="7">
    <location>
        <begin position="249"/>
        <end position="268"/>
    </location>
</feature>
<feature type="transmembrane region" description="Helical" evidence="7">
    <location>
        <begin position="132"/>
        <end position="151"/>
    </location>
</feature>
<keyword evidence="8" id="KW-0732">Signal</keyword>
<evidence type="ECO:0000256" key="2">
    <source>
        <dbReference type="ARBA" id="ARBA00008017"/>
    </source>
</evidence>
<feature type="chain" id="PRO_5046260606" description="Small-conductance mechanosensitive channel" evidence="8">
    <location>
        <begin position="24"/>
        <end position="761"/>
    </location>
</feature>
<keyword evidence="14" id="KW-1185">Reference proteome</keyword>
<keyword evidence="3" id="KW-1003">Cell membrane</keyword>
<dbReference type="InterPro" id="IPR057485">
    <property type="entry name" value="YbiO-like_TM1"/>
</dbReference>
<evidence type="ECO:0000313" key="14">
    <source>
        <dbReference type="Proteomes" id="UP001156641"/>
    </source>
</evidence>
<evidence type="ECO:0000256" key="3">
    <source>
        <dbReference type="ARBA" id="ARBA00022475"/>
    </source>
</evidence>
<feature type="transmembrane region" description="Helical" evidence="7">
    <location>
        <begin position="365"/>
        <end position="385"/>
    </location>
</feature>
<dbReference type="InterPro" id="IPR049278">
    <property type="entry name" value="MS_channel_C"/>
</dbReference>
<comment type="similarity">
    <text evidence="2">Belongs to the MscS (TC 1.A.23) family.</text>
</comment>
<organism evidence="13 14">
    <name type="scientific">Acidocella aquatica</name>
    <dbReference type="NCBI Taxonomy" id="1922313"/>
    <lineage>
        <taxon>Bacteria</taxon>
        <taxon>Pseudomonadati</taxon>
        <taxon>Pseudomonadota</taxon>
        <taxon>Alphaproteobacteria</taxon>
        <taxon>Acetobacterales</taxon>
        <taxon>Acidocellaceae</taxon>
        <taxon>Acidocella</taxon>
    </lineage>
</organism>
<dbReference type="Pfam" id="PF00924">
    <property type="entry name" value="MS_channel_2nd"/>
    <property type="match status" value="1"/>
</dbReference>
<accession>A0ABQ6A1F5</accession>
<dbReference type="PANTHER" id="PTHR30460:SF0">
    <property type="entry name" value="MODERATE CONDUCTANCE MECHANOSENSITIVE CHANNEL YBIO"/>
    <property type="match status" value="1"/>
</dbReference>
<evidence type="ECO:0000313" key="13">
    <source>
        <dbReference type="EMBL" id="GLR65636.1"/>
    </source>
</evidence>
<evidence type="ECO:0000256" key="8">
    <source>
        <dbReference type="SAM" id="SignalP"/>
    </source>
</evidence>
<protein>
    <recommendedName>
        <fullName evidence="15">Small-conductance mechanosensitive channel</fullName>
    </recommendedName>
</protein>
<dbReference type="Gene3D" id="3.30.70.100">
    <property type="match status" value="1"/>
</dbReference>
<feature type="domain" description="Moderate conductance mechanosensitive channel YbiO-like transmembrane helix 1" evidence="12">
    <location>
        <begin position="396"/>
        <end position="470"/>
    </location>
</feature>
<feature type="domain" description="Mechanosensitive ion channel MscS C-terminal" evidence="10">
    <location>
        <begin position="647"/>
        <end position="733"/>
    </location>
</feature>
<evidence type="ECO:0000256" key="6">
    <source>
        <dbReference type="ARBA" id="ARBA00023136"/>
    </source>
</evidence>
<proteinExistence type="inferred from homology"/>
<dbReference type="SUPFAM" id="SSF82861">
    <property type="entry name" value="Mechanosensitive channel protein MscS (YggB), transmembrane region"/>
    <property type="match status" value="1"/>
</dbReference>
<dbReference type="InterPro" id="IPR006685">
    <property type="entry name" value="MscS_channel_2nd"/>
</dbReference>
<evidence type="ECO:0000256" key="4">
    <source>
        <dbReference type="ARBA" id="ARBA00022692"/>
    </source>
</evidence>
<dbReference type="PROSITE" id="PS51257">
    <property type="entry name" value="PROKAR_LIPOPROTEIN"/>
    <property type="match status" value="1"/>
</dbReference>
<dbReference type="InterPro" id="IPR010920">
    <property type="entry name" value="LSM_dom_sf"/>
</dbReference>
<feature type="transmembrane region" description="Helical" evidence="7">
    <location>
        <begin position="526"/>
        <end position="546"/>
    </location>
</feature>
<evidence type="ECO:0000259" key="12">
    <source>
        <dbReference type="Pfam" id="PF25392"/>
    </source>
</evidence>
<feature type="transmembrane region" description="Helical" evidence="7">
    <location>
        <begin position="317"/>
        <end position="335"/>
    </location>
</feature>
<dbReference type="Gene3D" id="2.30.30.60">
    <property type="match status" value="1"/>
</dbReference>
<feature type="transmembrane region" description="Helical" evidence="7">
    <location>
        <begin position="445"/>
        <end position="463"/>
    </location>
</feature>
<feature type="domain" description="Mechanosensitive ion channel transmembrane helices 2/3" evidence="11">
    <location>
        <begin position="538"/>
        <end position="574"/>
    </location>
</feature>
<dbReference type="SUPFAM" id="SSF50182">
    <property type="entry name" value="Sm-like ribonucleoproteins"/>
    <property type="match status" value="1"/>
</dbReference>
<evidence type="ECO:0000256" key="5">
    <source>
        <dbReference type="ARBA" id="ARBA00022989"/>
    </source>
</evidence>
<feature type="transmembrane region" description="Helical" evidence="7">
    <location>
        <begin position="204"/>
        <end position="229"/>
    </location>
</feature>
<dbReference type="InterPro" id="IPR011014">
    <property type="entry name" value="MscS_channel_TM-2"/>
</dbReference>
<feature type="transmembrane region" description="Helical" evidence="7">
    <location>
        <begin position="552"/>
        <end position="571"/>
    </location>
</feature>
<name>A0ABQ6A1F5_9PROT</name>
<dbReference type="Gene3D" id="1.10.287.1260">
    <property type="match status" value="1"/>
</dbReference>
<dbReference type="SUPFAM" id="SSF82689">
    <property type="entry name" value="Mechanosensitive channel protein MscS (YggB), C-terminal domain"/>
    <property type="match status" value="1"/>
</dbReference>
<feature type="transmembrane region" description="Helical" evidence="7">
    <location>
        <begin position="391"/>
        <end position="410"/>
    </location>
</feature>
<evidence type="ECO:0000259" key="9">
    <source>
        <dbReference type="Pfam" id="PF00924"/>
    </source>
</evidence>
<dbReference type="PANTHER" id="PTHR30460">
    <property type="entry name" value="MODERATE CONDUCTANCE MECHANOSENSITIVE CHANNEL YBIO"/>
    <property type="match status" value="1"/>
</dbReference>
<feature type="transmembrane region" description="Helical" evidence="7">
    <location>
        <begin position="289"/>
        <end position="311"/>
    </location>
</feature>
<evidence type="ECO:0000256" key="1">
    <source>
        <dbReference type="ARBA" id="ARBA00004651"/>
    </source>
</evidence>
<evidence type="ECO:0000259" key="10">
    <source>
        <dbReference type="Pfam" id="PF21082"/>
    </source>
</evidence>
<dbReference type="Proteomes" id="UP001156641">
    <property type="component" value="Unassembled WGS sequence"/>
</dbReference>
<dbReference type="Pfam" id="PF21082">
    <property type="entry name" value="MS_channel_3rd"/>
    <property type="match status" value="1"/>
</dbReference>
<sequence>MRISPLFALLLALACGAPAFSQAAPEPQATPAAAAPAPAKPASAIIPGSPLAALTAAASSPADLDANTPAPFGTTSFGFSLANTLGSEAAGTFGDFLNAIQQSTQLTPVWDWLQSFPKAPVRRAHLLSIAEGLGVTILPALLVELALRLLLARPRSGLISRSVPPPAAVLSEDEEERGLADAEAGGSEKLPGRRVSLRAWGRRGLFAMLYSGLRLLPLFGFALTVAALLASGLASERPAHLAVAGIANVYLLARFLFEVLAALVAPGAPSLRLVAMPGRRATSLMRQAMALLATGFFGYAVVSIAQLLGLAQPGAMVLIRLIALVIHIEIAIAIWNSRHLVGRWIAGPPEATNAFAGFRRRMGRIWHYPALFYILALWVAWAGGVQNAFGVLLRAVLVCLAALVLGRIAWSGSSFLLERAFPDSSEAAHPALFARARAYNPLIRVLIRAGIAIAVIVLVLQGWGVNALGWLLTNPISVSLINAGISIIITIAAALILWECANLILAGRIERFSVTGRTRQASRLRTLLPMLKATIGVSIFLVAGLICLSKIGVNAAPLLAGAGVLGIAIGFGSQKLVQDIITGLFLLLEDAMQVGDYVSLAGMTGTVERLSIRTIRLRGSDGSNNIIPFSAVTTVTNMTRDFGYAQISIDVGYQENLNRVFAVLKDIAQAMRAEPAWGAMIRDDFQLFGLDQFGANGLVITGQIRTGPGQHWAVRREFYARVYKRFSEEGISIPTGQQSFTIDPAVLRTLAAAALPGSASD</sequence>
<gene>
    <name evidence="13" type="ORF">GCM10010909_03140</name>
</gene>
<feature type="domain" description="Mechanosensitive ion channel MscS" evidence="9">
    <location>
        <begin position="576"/>
        <end position="640"/>
    </location>
</feature>
<keyword evidence="4 7" id="KW-0812">Transmembrane</keyword>